<dbReference type="Gene3D" id="3.40.630.30">
    <property type="match status" value="1"/>
</dbReference>
<protein>
    <submittedName>
        <fullName evidence="2">ElaA protein</fullName>
    </submittedName>
</protein>
<feature type="domain" description="N-acetyltransferase" evidence="1">
    <location>
        <begin position="6"/>
        <end position="147"/>
    </location>
</feature>
<name>A0A1M6WZC3_9BACT</name>
<evidence type="ECO:0000259" key="1">
    <source>
        <dbReference type="PROSITE" id="PS51186"/>
    </source>
</evidence>
<dbReference type="STRING" id="1419482.SAMN05444266_101827"/>
<dbReference type="Pfam" id="PF13673">
    <property type="entry name" value="Acetyltransf_10"/>
    <property type="match status" value="1"/>
</dbReference>
<sequence>MRWEIKSFDQLTTAELYAAIRLRVEVFVIEQQCPYQDLDNADQQALHLMGYDGENRLAAYTRLFNKGIKYAEASIGRVVTASFARGTGAGRALMEESIRQIYQQFGQQPIRISAQQYLEKFYTSLGFKTVSEMYLEDNIPHVEMLKA</sequence>
<dbReference type="InterPro" id="IPR016181">
    <property type="entry name" value="Acyl_CoA_acyltransferase"/>
</dbReference>
<proteinExistence type="predicted"/>
<dbReference type="CDD" id="cd04301">
    <property type="entry name" value="NAT_SF"/>
    <property type="match status" value="1"/>
</dbReference>
<dbReference type="GO" id="GO:0016747">
    <property type="term" value="F:acyltransferase activity, transferring groups other than amino-acyl groups"/>
    <property type="evidence" value="ECO:0007669"/>
    <property type="project" value="InterPro"/>
</dbReference>
<dbReference type="RefSeq" id="WP_073078236.1">
    <property type="nucleotide sequence ID" value="NZ_FRBL01000001.1"/>
</dbReference>
<keyword evidence="3" id="KW-1185">Reference proteome</keyword>
<dbReference type="SUPFAM" id="SSF55729">
    <property type="entry name" value="Acyl-CoA N-acyltransferases (Nat)"/>
    <property type="match status" value="1"/>
</dbReference>
<dbReference type="EMBL" id="FRBL01000001">
    <property type="protein sequence ID" value="SHK99024.1"/>
    <property type="molecule type" value="Genomic_DNA"/>
</dbReference>
<dbReference type="Proteomes" id="UP000184420">
    <property type="component" value="Unassembled WGS sequence"/>
</dbReference>
<organism evidence="2 3">
    <name type="scientific">Chitinophaga jiangningensis</name>
    <dbReference type="NCBI Taxonomy" id="1419482"/>
    <lineage>
        <taxon>Bacteria</taxon>
        <taxon>Pseudomonadati</taxon>
        <taxon>Bacteroidota</taxon>
        <taxon>Chitinophagia</taxon>
        <taxon>Chitinophagales</taxon>
        <taxon>Chitinophagaceae</taxon>
        <taxon>Chitinophaga</taxon>
    </lineage>
</organism>
<dbReference type="OrthoDB" id="9796171at2"/>
<evidence type="ECO:0000313" key="2">
    <source>
        <dbReference type="EMBL" id="SHK99024.1"/>
    </source>
</evidence>
<dbReference type="InterPro" id="IPR000182">
    <property type="entry name" value="GNAT_dom"/>
</dbReference>
<evidence type="ECO:0000313" key="3">
    <source>
        <dbReference type="Proteomes" id="UP000184420"/>
    </source>
</evidence>
<gene>
    <name evidence="2" type="ORF">SAMN05444266_101827</name>
</gene>
<reference evidence="2 3" key="1">
    <citation type="submission" date="2016-11" db="EMBL/GenBank/DDBJ databases">
        <authorList>
            <person name="Jaros S."/>
            <person name="Januszkiewicz K."/>
            <person name="Wedrychowicz H."/>
        </authorList>
    </citation>
    <scope>NUCLEOTIDE SEQUENCE [LARGE SCALE GENOMIC DNA]</scope>
    <source>
        <strain evidence="2 3">DSM 27406</strain>
    </source>
</reference>
<dbReference type="AlphaFoldDB" id="A0A1M6WZC3"/>
<accession>A0A1M6WZC3</accession>
<dbReference type="PROSITE" id="PS51186">
    <property type="entry name" value="GNAT"/>
    <property type="match status" value="1"/>
</dbReference>